<evidence type="ECO:0000256" key="2">
    <source>
        <dbReference type="ARBA" id="ARBA00022723"/>
    </source>
</evidence>
<dbReference type="EMBL" id="PDZR01000032">
    <property type="protein sequence ID" value="PNG24460.1"/>
    <property type="molecule type" value="Genomic_DNA"/>
</dbReference>
<evidence type="ECO:0000256" key="6">
    <source>
        <dbReference type="SAM" id="SignalP"/>
    </source>
</evidence>
<keyword evidence="3 4" id="KW-0408">Iron</keyword>
<feature type="chain" id="PRO_5014375293" evidence="6">
    <location>
        <begin position="22"/>
        <end position="190"/>
    </location>
</feature>
<accession>A0A2J7TCH1</accession>
<sequence length="190" mass="19865">MMKQLLLIVASLAFACGTAAADPAAPASEAAPAGPTNQRQPSLSDPEKSPSALLPKSEVTGKTPIEVVTAAPLATINNPYTGQPDKIEAGKAVFQGMGCPGCHGGNGGGGMCPPLTNETWVYGSDDDTLFRLITLGSDGLQKNGFIRIGMENIVGPMPAFGALIQSDEQLYELLAYLRTLYRGSAKRVNW</sequence>
<organism evidence="8 9">
    <name type="scientific">Methylocella silvestris</name>
    <dbReference type="NCBI Taxonomy" id="199596"/>
    <lineage>
        <taxon>Bacteria</taxon>
        <taxon>Pseudomonadati</taxon>
        <taxon>Pseudomonadota</taxon>
        <taxon>Alphaproteobacteria</taxon>
        <taxon>Hyphomicrobiales</taxon>
        <taxon>Beijerinckiaceae</taxon>
        <taxon>Methylocella</taxon>
    </lineage>
</organism>
<keyword evidence="6" id="KW-0732">Signal</keyword>
<evidence type="ECO:0000256" key="1">
    <source>
        <dbReference type="ARBA" id="ARBA00022617"/>
    </source>
</evidence>
<evidence type="ECO:0000313" key="8">
    <source>
        <dbReference type="EMBL" id="PNG24460.1"/>
    </source>
</evidence>
<dbReference type="GO" id="GO:0009055">
    <property type="term" value="F:electron transfer activity"/>
    <property type="evidence" value="ECO:0007669"/>
    <property type="project" value="InterPro"/>
</dbReference>
<feature type="domain" description="Cytochrome c" evidence="7">
    <location>
        <begin position="85"/>
        <end position="181"/>
    </location>
</feature>
<protein>
    <submittedName>
        <fullName evidence="8">Cytochrome c class I</fullName>
    </submittedName>
</protein>
<dbReference type="PROSITE" id="PS51007">
    <property type="entry name" value="CYTC"/>
    <property type="match status" value="1"/>
</dbReference>
<evidence type="ECO:0000256" key="4">
    <source>
        <dbReference type="PROSITE-ProRule" id="PRU00433"/>
    </source>
</evidence>
<dbReference type="Gene3D" id="1.10.760.10">
    <property type="entry name" value="Cytochrome c-like domain"/>
    <property type="match status" value="1"/>
</dbReference>
<dbReference type="RefSeq" id="WP_102845251.1">
    <property type="nucleotide sequence ID" value="NZ_PDZR01000032.1"/>
</dbReference>
<dbReference type="OrthoDB" id="9811281at2"/>
<dbReference type="Proteomes" id="UP000236286">
    <property type="component" value="Unassembled WGS sequence"/>
</dbReference>
<feature type="signal peptide" evidence="6">
    <location>
        <begin position="1"/>
        <end position="21"/>
    </location>
</feature>
<dbReference type="Pfam" id="PF00034">
    <property type="entry name" value="Cytochrom_C"/>
    <property type="match status" value="1"/>
</dbReference>
<evidence type="ECO:0000313" key="9">
    <source>
        <dbReference type="Proteomes" id="UP000236286"/>
    </source>
</evidence>
<dbReference type="SUPFAM" id="SSF46626">
    <property type="entry name" value="Cytochrome c"/>
    <property type="match status" value="1"/>
</dbReference>
<name>A0A2J7TCH1_METSI</name>
<dbReference type="InterPro" id="IPR036909">
    <property type="entry name" value="Cyt_c-like_dom_sf"/>
</dbReference>
<evidence type="ECO:0000256" key="3">
    <source>
        <dbReference type="ARBA" id="ARBA00023004"/>
    </source>
</evidence>
<comment type="caution">
    <text evidence="8">The sequence shown here is derived from an EMBL/GenBank/DDBJ whole genome shotgun (WGS) entry which is preliminary data.</text>
</comment>
<evidence type="ECO:0000256" key="5">
    <source>
        <dbReference type="SAM" id="MobiDB-lite"/>
    </source>
</evidence>
<dbReference type="GO" id="GO:0020037">
    <property type="term" value="F:heme binding"/>
    <property type="evidence" value="ECO:0007669"/>
    <property type="project" value="InterPro"/>
</dbReference>
<keyword evidence="2 4" id="KW-0479">Metal-binding</keyword>
<dbReference type="GO" id="GO:0046872">
    <property type="term" value="F:metal ion binding"/>
    <property type="evidence" value="ECO:0007669"/>
    <property type="project" value="UniProtKB-KW"/>
</dbReference>
<dbReference type="PROSITE" id="PS51257">
    <property type="entry name" value="PROKAR_LIPOPROTEIN"/>
    <property type="match status" value="1"/>
</dbReference>
<feature type="region of interest" description="Disordered" evidence="5">
    <location>
        <begin position="25"/>
        <end position="59"/>
    </location>
</feature>
<reference evidence="8 9" key="1">
    <citation type="submission" date="2017-10" db="EMBL/GenBank/DDBJ databases">
        <title>Genome announcement of Methylocella silvestris TVC from permafrost.</title>
        <authorList>
            <person name="Wang J."/>
            <person name="Geng K."/>
            <person name="Ul-Haque F."/>
            <person name="Crombie A.T."/>
            <person name="Street L.E."/>
            <person name="Wookey P.A."/>
            <person name="Murrell J.C."/>
            <person name="Pratscher J."/>
        </authorList>
    </citation>
    <scope>NUCLEOTIDE SEQUENCE [LARGE SCALE GENOMIC DNA]</scope>
    <source>
        <strain evidence="8 9">TVC</strain>
    </source>
</reference>
<dbReference type="InterPro" id="IPR009056">
    <property type="entry name" value="Cyt_c-like_dom"/>
</dbReference>
<gene>
    <name evidence="8" type="ORF">CR492_18685</name>
</gene>
<evidence type="ECO:0000259" key="7">
    <source>
        <dbReference type="PROSITE" id="PS51007"/>
    </source>
</evidence>
<proteinExistence type="predicted"/>
<keyword evidence="1 4" id="KW-0349">Heme</keyword>
<dbReference type="AlphaFoldDB" id="A0A2J7TCH1"/>